<dbReference type="PANTHER" id="PTHR44688:SF16">
    <property type="entry name" value="DNA-BINDING TRANSCRIPTIONAL ACTIVATOR DEVR_DOSR"/>
    <property type="match status" value="1"/>
</dbReference>
<sequence length="214" mass="23105">MTTIMTTSVRAGVRTEERREIRVAVYADDPLVRAGLRSALGTGPGIVLRDDPATAEVLVAVAGAEPHRIPVGPARLVLVADQPKQAELWAAVERGLAVVVTRSEATPARLLRAVADAHAGRGDLPADQLGSLLRGISRLHKEVLEPREITLSGLSPRETEVLRLLADGFDTGEIARRVAYSDRTVKNILHGLLSRFGLRNRTHVVAYALREGLI</sequence>
<dbReference type="PRINTS" id="PR00038">
    <property type="entry name" value="HTHLUXR"/>
</dbReference>
<protein>
    <submittedName>
        <fullName evidence="5">Helix-turn-helix transcriptional regulator</fullName>
    </submittedName>
</protein>
<dbReference type="KEGG" id="aori:SD37_26055"/>
<dbReference type="SMART" id="SM00421">
    <property type="entry name" value="HTH_LUXR"/>
    <property type="match status" value="1"/>
</dbReference>
<reference evidence="5 6" key="1">
    <citation type="journal article" date="2015" name="Genome Announc.">
        <title>Draft Genome Sequence of Norvancomycin-Producing Strain Amycolatopsis orientalis CPCC200066.</title>
        <authorList>
            <person name="Lei X."/>
            <person name="Yuan F."/>
            <person name="Shi Y."/>
            <person name="Li X."/>
            <person name="Wang L."/>
            <person name="Hong B."/>
        </authorList>
    </citation>
    <scope>NUCLEOTIDE SEQUENCE [LARGE SCALE GENOMIC DNA]</scope>
    <source>
        <strain evidence="5 6">B-37</strain>
    </source>
</reference>
<dbReference type="InterPro" id="IPR000792">
    <property type="entry name" value="Tscrpt_reg_LuxR_C"/>
</dbReference>
<dbReference type="PROSITE" id="PS50043">
    <property type="entry name" value="HTH_LUXR_2"/>
    <property type="match status" value="1"/>
</dbReference>
<evidence type="ECO:0000313" key="6">
    <source>
        <dbReference type="Proteomes" id="UP000093695"/>
    </source>
</evidence>
<dbReference type="eggNOG" id="COG2197">
    <property type="taxonomic scope" value="Bacteria"/>
</dbReference>
<dbReference type="RefSeq" id="WP_037314416.1">
    <property type="nucleotide sequence ID" value="NZ_CP016174.1"/>
</dbReference>
<gene>
    <name evidence="5" type="ORF">SD37_26055</name>
</gene>
<dbReference type="Pfam" id="PF00196">
    <property type="entry name" value="GerE"/>
    <property type="match status" value="1"/>
</dbReference>
<keyword evidence="6" id="KW-1185">Reference proteome</keyword>
<keyword evidence="1" id="KW-0805">Transcription regulation</keyword>
<accession>A0A193C2Y9</accession>
<keyword evidence="2" id="KW-0238">DNA-binding</keyword>
<proteinExistence type="predicted"/>
<dbReference type="PANTHER" id="PTHR44688">
    <property type="entry name" value="DNA-BINDING TRANSCRIPTIONAL ACTIVATOR DEVR_DOSR"/>
    <property type="match status" value="1"/>
</dbReference>
<dbReference type="AlphaFoldDB" id="A0A193C2Y9"/>
<evidence type="ECO:0000256" key="3">
    <source>
        <dbReference type="ARBA" id="ARBA00023163"/>
    </source>
</evidence>
<evidence type="ECO:0000256" key="1">
    <source>
        <dbReference type="ARBA" id="ARBA00023015"/>
    </source>
</evidence>
<dbReference type="SUPFAM" id="SSF46894">
    <property type="entry name" value="C-terminal effector domain of the bipartite response regulators"/>
    <property type="match status" value="1"/>
</dbReference>
<dbReference type="GO" id="GO:0003677">
    <property type="term" value="F:DNA binding"/>
    <property type="evidence" value="ECO:0007669"/>
    <property type="project" value="UniProtKB-KW"/>
</dbReference>
<dbReference type="Proteomes" id="UP000093695">
    <property type="component" value="Chromosome"/>
</dbReference>
<keyword evidence="3" id="KW-0804">Transcription</keyword>
<dbReference type="InterPro" id="IPR016032">
    <property type="entry name" value="Sig_transdc_resp-reg_C-effctor"/>
</dbReference>
<dbReference type="InterPro" id="IPR036388">
    <property type="entry name" value="WH-like_DNA-bd_sf"/>
</dbReference>
<evidence type="ECO:0000313" key="5">
    <source>
        <dbReference type="EMBL" id="ANN18745.1"/>
    </source>
</evidence>
<name>A0A193C2Y9_AMYOR</name>
<organism evidence="5 6">
    <name type="scientific">Amycolatopsis orientalis</name>
    <name type="common">Nocardia orientalis</name>
    <dbReference type="NCBI Taxonomy" id="31958"/>
    <lineage>
        <taxon>Bacteria</taxon>
        <taxon>Bacillati</taxon>
        <taxon>Actinomycetota</taxon>
        <taxon>Actinomycetes</taxon>
        <taxon>Pseudonocardiales</taxon>
        <taxon>Pseudonocardiaceae</taxon>
        <taxon>Amycolatopsis</taxon>
    </lineage>
</organism>
<feature type="domain" description="HTH luxR-type" evidence="4">
    <location>
        <begin position="147"/>
        <end position="212"/>
    </location>
</feature>
<dbReference type="Gene3D" id="1.10.10.10">
    <property type="entry name" value="Winged helix-like DNA-binding domain superfamily/Winged helix DNA-binding domain"/>
    <property type="match status" value="1"/>
</dbReference>
<dbReference type="CDD" id="cd06170">
    <property type="entry name" value="LuxR_C_like"/>
    <property type="match status" value="1"/>
</dbReference>
<evidence type="ECO:0000256" key="2">
    <source>
        <dbReference type="ARBA" id="ARBA00023125"/>
    </source>
</evidence>
<dbReference type="EMBL" id="CP016174">
    <property type="protein sequence ID" value="ANN18745.1"/>
    <property type="molecule type" value="Genomic_DNA"/>
</dbReference>
<evidence type="ECO:0000259" key="4">
    <source>
        <dbReference type="PROSITE" id="PS50043"/>
    </source>
</evidence>
<dbReference type="GO" id="GO:0006355">
    <property type="term" value="P:regulation of DNA-templated transcription"/>
    <property type="evidence" value="ECO:0007669"/>
    <property type="project" value="InterPro"/>
</dbReference>
<dbReference type="STRING" id="31958.SD37_26055"/>